<proteinExistence type="predicted"/>
<gene>
    <name evidence="1" type="ORF">BSZ19_21520</name>
</gene>
<dbReference type="AlphaFoldDB" id="A0A1Y2JME3"/>
<evidence type="ECO:0000313" key="1">
    <source>
        <dbReference type="EMBL" id="OSJ31726.1"/>
    </source>
</evidence>
<dbReference type="Proteomes" id="UP000193335">
    <property type="component" value="Unassembled WGS sequence"/>
</dbReference>
<evidence type="ECO:0008006" key="3">
    <source>
        <dbReference type="Google" id="ProtNLM"/>
    </source>
</evidence>
<reference evidence="1 2" key="1">
    <citation type="submission" date="2017-03" db="EMBL/GenBank/DDBJ databases">
        <title>Whole genome sequences of fourteen strains of Bradyrhizobium canariense and one strain of Bradyrhizobium japonicum isolated from Lupinus (Papilionoideae: Genisteae) species in Algeria.</title>
        <authorList>
            <person name="Crovadore J."/>
            <person name="Chekireb D."/>
            <person name="Brachmann A."/>
            <person name="Chablais R."/>
            <person name="Cochard B."/>
            <person name="Lefort F."/>
        </authorList>
    </citation>
    <scope>NUCLEOTIDE SEQUENCE [LARGE SCALE GENOMIC DNA]</scope>
    <source>
        <strain evidence="1 2">UBMA197</strain>
    </source>
</reference>
<organism evidence="1 2">
    <name type="scientific">Bradyrhizobium japonicum</name>
    <dbReference type="NCBI Taxonomy" id="375"/>
    <lineage>
        <taxon>Bacteria</taxon>
        <taxon>Pseudomonadati</taxon>
        <taxon>Pseudomonadota</taxon>
        <taxon>Alphaproteobacteria</taxon>
        <taxon>Hyphomicrobiales</taxon>
        <taxon>Nitrobacteraceae</taxon>
        <taxon>Bradyrhizobium</taxon>
    </lineage>
</organism>
<dbReference type="RefSeq" id="WP_085401592.1">
    <property type="nucleotide sequence ID" value="NZ_NAFL01000254.1"/>
</dbReference>
<comment type="caution">
    <text evidence="1">The sequence shown here is derived from an EMBL/GenBank/DDBJ whole genome shotgun (WGS) entry which is preliminary data.</text>
</comment>
<name>A0A1Y2JME3_BRAJP</name>
<sequence>MSTATAKRAPIGTKARTGEVCPESGVWKVDGSPSTTAPIAKGNRMPPYDGKAVTWVLSQYA</sequence>
<accession>A0A1Y2JME3</accession>
<dbReference type="EMBL" id="NAFL01000254">
    <property type="protein sequence ID" value="OSJ31726.1"/>
    <property type="molecule type" value="Genomic_DNA"/>
</dbReference>
<evidence type="ECO:0000313" key="2">
    <source>
        <dbReference type="Proteomes" id="UP000193335"/>
    </source>
</evidence>
<protein>
    <recommendedName>
        <fullName evidence="3">Sel1</fullName>
    </recommendedName>
</protein>